<sequence length="341" mass="39255">MVDILVGNQGVRYFVHFYVQKTFKYHDLYQFVHRLEPTLQVYYSRSTIQMAAQLGLHALVADGVHSFQPGQLKRKGQLYTIHGVCSNGAEVYTIIFGHMRDELGAAVPPRLRVMLDYEKAAINAVKRVRLFPHATVQGCAFHLAQAWNRRRDRLGLRRFIKGAVDMAKSLEAETWWFTIKGLVYLPRRLHREVQALAGPLVPREHAAYAACAEFLRYLRDTWYTGMFSGLWDKFGIEELRTTNLAESYHSQLNTLIEGDHPTLTKLILVLRDLDGEAQSALITLEQDPSHTNHIRRKDHERRERVAHKMSNFNTDYQAGVSRMAVDEYCSYMARFVAESAV</sequence>
<keyword evidence="2" id="KW-1185">Reference proteome</keyword>
<evidence type="ECO:0000313" key="2">
    <source>
        <dbReference type="Proteomes" id="UP000252519"/>
    </source>
</evidence>
<proteinExistence type="predicted"/>
<accession>A0A368FWU3</accession>
<dbReference type="OrthoDB" id="5839913at2759"/>
<protein>
    <recommendedName>
        <fullName evidence="3">MULE transposase domain-containing protein</fullName>
    </recommendedName>
</protein>
<name>A0A368FWU3_ANCCA</name>
<organism evidence="1 2">
    <name type="scientific">Ancylostoma caninum</name>
    <name type="common">Dog hookworm</name>
    <dbReference type="NCBI Taxonomy" id="29170"/>
    <lineage>
        <taxon>Eukaryota</taxon>
        <taxon>Metazoa</taxon>
        <taxon>Ecdysozoa</taxon>
        <taxon>Nematoda</taxon>
        <taxon>Chromadorea</taxon>
        <taxon>Rhabditida</taxon>
        <taxon>Rhabditina</taxon>
        <taxon>Rhabditomorpha</taxon>
        <taxon>Strongyloidea</taxon>
        <taxon>Ancylostomatidae</taxon>
        <taxon>Ancylostomatinae</taxon>
        <taxon>Ancylostoma</taxon>
    </lineage>
</organism>
<reference evidence="1 2" key="1">
    <citation type="submission" date="2014-10" db="EMBL/GenBank/DDBJ databases">
        <title>Draft genome of the hookworm Ancylostoma caninum.</title>
        <authorList>
            <person name="Mitreva M."/>
        </authorList>
    </citation>
    <scope>NUCLEOTIDE SEQUENCE [LARGE SCALE GENOMIC DNA]</scope>
    <source>
        <strain evidence="1 2">Baltimore</strain>
    </source>
</reference>
<evidence type="ECO:0008006" key="3">
    <source>
        <dbReference type="Google" id="ProtNLM"/>
    </source>
</evidence>
<dbReference type="EMBL" id="JOJR01000682">
    <property type="protein sequence ID" value="RCN35260.1"/>
    <property type="molecule type" value="Genomic_DNA"/>
</dbReference>
<evidence type="ECO:0000313" key="1">
    <source>
        <dbReference type="EMBL" id="RCN35260.1"/>
    </source>
</evidence>
<comment type="caution">
    <text evidence="1">The sequence shown here is derived from an EMBL/GenBank/DDBJ whole genome shotgun (WGS) entry which is preliminary data.</text>
</comment>
<dbReference type="Proteomes" id="UP000252519">
    <property type="component" value="Unassembled WGS sequence"/>
</dbReference>
<gene>
    <name evidence="1" type="ORF">ANCCAN_18877</name>
</gene>
<dbReference type="STRING" id="29170.A0A368FWU3"/>
<dbReference type="AlphaFoldDB" id="A0A368FWU3"/>